<dbReference type="EMBL" id="JAXCEH010000018">
    <property type="protein sequence ID" value="MFA1556969.1"/>
    <property type="molecule type" value="Genomic_DNA"/>
</dbReference>
<feature type="signal peptide" evidence="2">
    <location>
        <begin position="1"/>
        <end position="22"/>
    </location>
</feature>
<dbReference type="Pfam" id="PF13539">
    <property type="entry name" value="Peptidase_M15_4"/>
    <property type="match status" value="1"/>
</dbReference>
<evidence type="ECO:0000259" key="3">
    <source>
        <dbReference type="Pfam" id="PF13539"/>
    </source>
</evidence>
<dbReference type="SUPFAM" id="SSF55166">
    <property type="entry name" value="Hedgehog/DD-peptidase"/>
    <property type="match status" value="1"/>
</dbReference>
<feature type="region of interest" description="Disordered" evidence="1">
    <location>
        <begin position="26"/>
        <end position="61"/>
    </location>
</feature>
<protein>
    <submittedName>
        <fullName evidence="4">M15 family metallopeptidase</fullName>
    </submittedName>
</protein>
<feature type="domain" description="Peptidase M15C" evidence="3">
    <location>
        <begin position="167"/>
        <end position="247"/>
    </location>
</feature>
<feature type="compositionally biased region" description="Low complexity" evidence="1">
    <location>
        <begin position="43"/>
        <end position="52"/>
    </location>
</feature>
<name>A0ABV4R3L1_9ACTN</name>
<keyword evidence="2" id="KW-0732">Signal</keyword>
<proteinExistence type="predicted"/>
<dbReference type="Gene3D" id="3.30.1380.10">
    <property type="match status" value="1"/>
</dbReference>
<organism evidence="4 5">
    <name type="scientific">Actinomadura chokoriensis</name>
    <dbReference type="NCBI Taxonomy" id="454156"/>
    <lineage>
        <taxon>Bacteria</taxon>
        <taxon>Bacillati</taxon>
        <taxon>Actinomycetota</taxon>
        <taxon>Actinomycetes</taxon>
        <taxon>Streptosporangiales</taxon>
        <taxon>Thermomonosporaceae</taxon>
        <taxon>Actinomadura</taxon>
    </lineage>
</organism>
<evidence type="ECO:0000313" key="4">
    <source>
        <dbReference type="EMBL" id="MFA1556969.1"/>
    </source>
</evidence>
<dbReference type="RefSeq" id="WP_371943720.1">
    <property type="nucleotide sequence ID" value="NZ_JAXCEH010000018.1"/>
</dbReference>
<sequence length="251" mass="26589">MPGRGPIFSVPLLAASLAVALAATGCGRGSDETGESSPPATPPTASGTAAPPAQSPSPSPTKQVFQAEIKKVTAGDLKSSWRKGCPVAPSGLRMIEMTYWGMDDKPHTGGRLVVNARAAGDLVSVFKKLYTMRYPIERMQPVDKYGGSDFESIEANNTSAFNCRAATGSSSFSQHAYGLAIDINPCQNPYVYSDGRIAHPSCKKYKNRKNDSPGVIHAGDKVVKAFASIGWGWGGEWSGAKDYQHFSASGR</sequence>
<gene>
    <name evidence="4" type="ORF">SM436_25080</name>
</gene>
<evidence type="ECO:0000256" key="1">
    <source>
        <dbReference type="SAM" id="MobiDB-lite"/>
    </source>
</evidence>
<dbReference type="Proteomes" id="UP001569904">
    <property type="component" value="Unassembled WGS sequence"/>
</dbReference>
<comment type="caution">
    <text evidence="4">The sequence shown here is derived from an EMBL/GenBank/DDBJ whole genome shotgun (WGS) entry which is preliminary data.</text>
</comment>
<evidence type="ECO:0000256" key="2">
    <source>
        <dbReference type="SAM" id="SignalP"/>
    </source>
</evidence>
<reference evidence="4 5" key="1">
    <citation type="submission" date="2023-11" db="EMBL/GenBank/DDBJ databases">
        <title>Actinomadura monticuli sp. nov., isolated from volcanic ash.</title>
        <authorList>
            <person name="Lee S.D."/>
            <person name="Yang H."/>
            <person name="Kim I.S."/>
        </authorList>
    </citation>
    <scope>NUCLEOTIDE SEQUENCE [LARGE SCALE GENOMIC DNA]</scope>
    <source>
        <strain evidence="4 5">DSM 45346</strain>
    </source>
</reference>
<evidence type="ECO:0000313" key="5">
    <source>
        <dbReference type="Proteomes" id="UP001569904"/>
    </source>
</evidence>
<dbReference type="InterPro" id="IPR009045">
    <property type="entry name" value="Zn_M74/Hedgehog-like"/>
</dbReference>
<feature type="chain" id="PRO_5046948057" evidence="2">
    <location>
        <begin position="23"/>
        <end position="251"/>
    </location>
</feature>
<dbReference type="InterPro" id="IPR039561">
    <property type="entry name" value="Peptidase_M15C"/>
</dbReference>
<dbReference type="PROSITE" id="PS51257">
    <property type="entry name" value="PROKAR_LIPOPROTEIN"/>
    <property type="match status" value="1"/>
</dbReference>
<accession>A0ABV4R3L1</accession>
<keyword evidence="5" id="KW-1185">Reference proteome</keyword>